<dbReference type="Pfam" id="PF08448">
    <property type="entry name" value="PAS_4"/>
    <property type="match status" value="1"/>
</dbReference>
<evidence type="ECO:0000256" key="3">
    <source>
        <dbReference type="ARBA" id="ARBA00022553"/>
    </source>
</evidence>
<dbReference type="EC" id="2.7.13.3" evidence="2"/>
<comment type="catalytic activity">
    <reaction evidence="1">
        <text>ATP + protein L-histidine = ADP + protein N-phospho-L-histidine.</text>
        <dbReference type="EC" id="2.7.13.3"/>
    </reaction>
</comment>
<evidence type="ECO:0000256" key="7">
    <source>
        <dbReference type="SAM" id="Coils"/>
    </source>
</evidence>
<evidence type="ECO:0000313" key="11">
    <source>
        <dbReference type="EMBL" id="GEP02224.1"/>
    </source>
</evidence>
<dbReference type="SMART" id="SM00388">
    <property type="entry name" value="HisKA"/>
    <property type="match status" value="1"/>
</dbReference>
<dbReference type="CDD" id="cd18161">
    <property type="entry name" value="REC_hyHK_blue-like"/>
    <property type="match status" value="1"/>
</dbReference>
<dbReference type="InterPro" id="IPR000700">
    <property type="entry name" value="PAS-assoc_C"/>
</dbReference>
<evidence type="ECO:0000259" key="9">
    <source>
        <dbReference type="PROSITE" id="PS50110"/>
    </source>
</evidence>
<dbReference type="Gene3D" id="3.30.450.20">
    <property type="entry name" value="PAS domain"/>
    <property type="match status" value="1"/>
</dbReference>
<dbReference type="EMBL" id="BJZU01000003">
    <property type="protein sequence ID" value="GEP02224.1"/>
    <property type="molecule type" value="Genomic_DNA"/>
</dbReference>
<name>A0A512IWY0_9HYPH</name>
<proteinExistence type="predicted"/>
<dbReference type="InterPro" id="IPR029016">
    <property type="entry name" value="GAF-like_dom_sf"/>
</dbReference>
<dbReference type="InterPro" id="IPR011006">
    <property type="entry name" value="CheY-like_superfamily"/>
</dbReference>
<dbReference type="PROSITE" id="PS50110">
    <property type="entry name" value="RESPONSE_REGULATORY"/>
    <property type="match status" value="1"/>
</dbReference>
<dbReference type="SMART" id="SM00065">
    <property type="entry name" value="GAF"/>
    <property type="match status" value="2"/>
</dbReference>
<dbReference type="AlphaFoldDB" id="A0A512IWY0"/>
<dbReference type="EMBL" id="BSPK01000004">
    <property type="protein sequence ID" value="GLS62169.1"/>
    <property type="molecule type" value="Genomic_DNA"/>
</dbReference>
<evidence type="ECO:0000256" key="4">
    <source>
        <dbReference type="ARBA" id="ARBA00022679"/>
    </source>
</evidence>
<comment type="caution">
    <text evidence="11">The sequence shown here is derived from an EMBL/GenBank/DDBJ whole genome shotgun (WGS) entry which is preliminary data.</text>
</comment>
<dbReference type="PANTHER" id="PTHR43065:SF42">
    <property type="entry name" value="TWO-COMPONENT SENSOR PPRA"/>
    <property type="match status" value="1"/>
</dbReference>
<dbReference type="InterPro" id="IPR013656">
    <property type="entry name" value="PAS_4"/>
</dbReference>
<feature type="domain" description="Response regulatory" evidence="9">
    <location>
        <begin position="812"/>
        <end position="928"/>
    </location>
</feature>
<protein>
    <recommendedName>
        <fullName evidence="2">histidine kinase</fullName>
        <ecNumber evidence="2">2.7.13.3</ecNumber>
    </recommendedName>
</protein>
<dbReference type="Pfam" id="PF00512">
    <property type="entry name" value="HisKA"/>
    <property type="match status" value="1"/>
</dbReference>
<dbReference type="Pfam" id="PF02518">
    <property type="entry name" value="HATPase_c"/>
    <property type="match status" value="1"/>
</dbReference>
<evidence type="ECO:0000256" key="2">
    <source>
        <dbReference type="ARBA" id="ARBA00012438"/>
    </source>
</evidence>
<evidence type="ECO:0000313" key="13">
    <source>
        <dbReference type="Proteomes" id="UP000321960"/>
    </source>
</evidence>
<dbReference type="InterPro" id="IPR036097">
    <property type="entry name" value="HisK_dim/P_sf"/>
</dbReference>
<gene>
    <name evidence="12" type="ORF">GCM10007888_05500</name>
    <name evidence="11" type="ORF">MOX02_02620</name>
</gene>
<accession>A0A512IWY0</accession>
<evidence type="ECO:0000256" key="5">
    <source>
        <dbReference type="ARBA" id="ARBA00022777"/>
    </source>
</evidence>
<dbReference type="InterPro" id="IPR001610">
    <property type="entry name" value="PAC"/>
</dbReference>
<keyword evidence="5" id="KW-0418">Kinase</keyword>
<reference evidence="14" key="2">
    <citation type="journal article" date="2019" name="Int. J. Syst. Evol. Microbiol.">
        <title>The Global Catalogue of Microorganisms (GCM) 10K type strain sequencing project: providing services to taxonomists for standard genome sequencing and annotation.</title>
        <authorList>
            <consortium name="The Broad Institute Genomics Platform"/>
            <consortium name="The Broad Institute Genome Sequencing Center for Infectious Disease"/>
            <person name="Wu L."/>
            <person name="Ma J."/>
        </authorList>
    </citation>
    <scope>NUCLEOTIDE SEQUENCE [LARGE SCALE GENOMIC DNA]</scope>
    <source>
        <strain evidence="14">NBRC 107715</strain>
    </source>
</reference>
<dbReference type="Proteomes" id="UP001156856">
    <property type="component" value="Unassembled WGS sequence"/>
</dbReference>
<sequence>MDLSAHPRIGSFPVGGGELGRLVFAFDWASTPLGPIEHWCESLRTAVGIVLLSPVPIVMLWGEDGIMIYNDAYSAFAGGRHPALLGSKVREGWPEVADFNDNVMRVGLAGGTLAYRDHELTLYRHGRPEPVWMNLDYSPVLDEAGRPAGVIAIVVETTERVLAERRGRFQARLADGLRELADPLAIKSVAAGLVGEYLDAGRVGYGEIEGEGADTHLLIARDWCAQGIRSIAGRFHMPSYAGTFMGDLAAGRPVVFDDMEQDPRLAGIAAGPAHEALQIRAQIVVPLVKAGRLSAVFFVHAPAPHLWSAEDVGLVCDVAERTWAAVERARAETAFREESRTAETLNRTGAALAAELDLERLVQMVTDAGVDLSGAAFGAFFYNLTDEAGESYMLYTLSGVDRSAFATFPMPRNTEVFAPTFSGTGVVRSDDIRADPRYGRNDPHQGMPKGHLPVCSYLAVPVTSRSGEVIGGLFFGHPRPARFKERHERLMVGLAGQAAIAIDNAQLFRAAQRELEERRRAEEKLRDLNEMLERRVADEVAERVRTEEALRQSQKMEAVGQLTGGLAHDFNNLLTGISGSLELLQSRVAQGRVGEIDRYVTAAQGASRRAAALTQRLLAFSRRQTLDPKPTDVNRLIHEMEELIRRTVGPAQEVVVKGAPDAWPTLVDPNQLESALLNLCINARDAMPEGGRITIETTNHCLDARDARAHDLAPGAYLSLCVTDTGSGMSPEVVARAFDPFFTTKPLGQGTGLGLSMIYGFVRQTGGHVRIDSEPGSGTTICLYLPRFQGALVADGAPPERADAPRAGQGETVLIVDDEPSVRMLVTDVLEELGYTAIEAADGAAGLKILQSRVRVDLLVTDVGLPGGMNGRQVADAARVTRPGLKVLFITGYAETALVGNGFLEPGMQVLTKPFVMETLTARIREMIEG</sequence>
<dbReference type="InterPro" id="IPR001789">
    <property type="entry name" value="Sig_transdc_resp-reg_receiver"/>
</dbReference>
<dbReference type="PROSITE" id="PS50113">
    <property type="entry name" value="PAC"/>
    <property type="match status" value="1"/>
</dbReference>
<dbReference type="Gene3D" id="3.40.50.2300">
    <property type="match status" value="1"/>
</dbReference>
<dbReference type="Gene3D" id="3.30.450.40">
    <property type="match status" value="2"/>
</dbReference>
<dbReference type="Pfam" id="PF01590">
    <property type="entry name" value="GAF"/>
    <property type="match status" value="1"/>
</dbReference>
<keyword evidence="4" id="KW-0808">Transferase</keyword>
<dbReference type="SUPFAM" id="SSF52172">
    <property type="entry name" value="CheY-like"/>
    <property type="match status" value="1"/>
</dbReference>
<dbReference type="SUPFAM" id="SSF55785">
    <property type="entry name" value="PYP-like sensor domain (PAS domain)"/>
    <property type="match status" value="1"/>
</dbReference>
<dbReference type="SUPFAM" id="SSF55874">
    <property type="entry name" value="ATPase domain of HSP90 chaperone/DNA topoisomerase II/histidine kinase"/>
    <property type="match status" value="1"/>
</dbReference>
<dbReference type="InterPro" id="IPR003594">
    <property type="entry name" value="HATPase_dom"/>
</dbReference>
<dbReference type="SUPFAM" id="SSF47384">
    <property type="entry name" value="Homodimeric domain of signal transducing histidine kinase"/>
    <property type="match status" value="1"/>
</dbReference>
<dbReference type="Pfam" id="PF13185">
    <property type="entry name" value="GAF_2"/>
    <property type="match status" value="1"/>
</dbReference>
<dbReference type="SMART" id="SM00387">
    <property type="entry name" value="HATPase_c"/>
    <property type="match status" value="1"/>
</dbReference>
<evidence type="ECO:0000256" key="6">
    <source>
        <dbReference type="PROSITE-ProRule" id="PRU00169"/>
    </source>
</evidence>
<keyword evidence="7" id="KW-0175">Coiled coil</keyword>
<evidence type="ECO:0000256" key="1">
    <source>
        <dbReference type="ARBA" id="ARBA00000085"/>
    </source>
</evidence>
<dbReference type="PANTHER" id="PTHR43065">
    <property type="entry name" value="SENSOR HISTIDINE KINASE"/>
    <property type="match status" value="1"/>
</dbReference>
<reference evidence="11 13" key="3">
    <citation type="submission" date="2019-07" db="EMBL/GenBank/DDBJ databases">
        <title>Whole genome shotgun sequence of Methylobacterium oxalidis NBRC 107715.</title>
        <authorList>
            <person name="Hosoyama A."/>
            <person name="Uohara A."/>
            <person name="Ohji S."/>
            <person name="Ichikawa N."/>
        </authorList>
    </citation>
    <scope>NUCLEOTIDE SEQUENCE [LARGE SCALE GENOMIC DNA]</scope>
    <source>
        <strain evidence="11 13">NBRC 107715</strain>
    </source>
</reference>
<dbReference type="CDD" id="cd00082">
    <property type="entry name" value="HisKA"/>
    <property type="match status" value="1"/>
</dbReference>
<dbReference type="InterPro" id="IPR036890">
    <property type="entry name" value="HATPase_C_sf"/>
</dbReference>
<feature type="domain" description="PAC" evidence="10">
    <location>
        <begin position="116"/>
        <end position="169"/>
    </location>
</feature>
<dbReference type="Pfam" id="PF00072">
    <property type="entry name" value="Response_reg"/>
    <property type="match status" value="1"/>
</dbReference>
<dbReference type="GO" id="GO:0000155">
    <property type="term" value="F:phosphorelay sensor kinase activity"/>
    <property type="evidence" value="ECO:0007669"/>
    <property type="project" value="InterPro"/>
</dbReference>
<evidence type="ECO:0000313" key="14">
    <source>
        <dbReference type="Proteomes" id="UP001156856"/>
    </source>
</evidence>
<organism evidence="11 13">
    <name type="scientific">Methylobacterium oxalidis</name>
    <dbReference type="NCBI Taxonomy" id="944322"/>
    <lineage>
        <taxon>Bacteria</taxon>
        <taxon>Pseudomonadati</taxon>
        <taxon>Pseudomonadota</taxon>
        <taxon>Alphaproteobacteria</taxon>
        <taxon>Hyphomicrobiales</taxon>
        <taxon>Methylobacteriaceae</taxon>
        <taxon>Methylobacterium</taxon>
    </lineage>
</organism>
<dbReference type="PRINTS" id="PR00344">
    <property type="entry name" value="BCTRLSENSOR"/>
</dbReference>
<dbReference type="SMART" id="SM00448">
    <property type="entry name" value="REC"/>
    <property type="match status" value="1"/>
</dbReference>
<dbReference type="InterPro" id="IPR003018">
    <property type="entry name" value="GAF"/>
</dbReference>
<dbReference type="RefSeq" id="WP_170267601.1">
    <property type="nucleotide sequence ID" value="NZ_BJZU01000003.1"/>
</dbReference>
<dbReference type="PROSITE" id="PS50109">
    <property type="entry name" value="HIS_KIN"/>
    <property type="match status" value="1"/>
</dbReference>
<keyword evidence="3 6" id="KW-0597">Phosphoprotein</keyword>
<dbReference type="InterPro" id="IPR035965">
    <property type="entry name" value="PAS-like_dom_sf"/>
</dbReference>
<feature type="modified residue" description="4-aspartylphosphate" evidence="6">
    <location>
        <position position="862"/>
    </location>
</feature>
<feature type="domain" description="Histidine kinase" evidence="8">
    <location>
        <begin position="565"/>
        <end position="789"/>
    </location>
</feature>
<keyword evidence="14" id="KW-1185">Reference proteome</keyword>
<reference evidence="12" key="4">
    <citation type="submission" date="2023-01" db="EMBL/GenBank/DDBJ databases">
        <title>Draft genome sequence of Methylobacterium oxalidis strain NBRC 107715.</title>
        <authorList>
            <person name="Sun Q."/>
            <person name="Mori K."/>
        </authorList>
    </citation>
    <scope>NUCLEOTIDE SEQUENCE</scope>
    <source>
        <strain evidence="12">NBRC 107715</strain>
    </source>
</reference>
<evidence type="ECO:0000259" key="10">
    <source>
        <dbReference type="PROSITE" id="PS50113"/>
    </source>
</evidence>
<feature type="coiled-coil region" evidence="7">
    <location>
        <begin position="504"/>
        <end position="549"/>
    </location>
</feature>
<dbReference type="Gene3D" id="3.30.565.10">
    <property type="entry name" value="Histidine kinase-like ATPase, C-terminal domain"/>
    <property type="match status" value="1"/>
</dbReference>
<dbReference type="Gene3D" id="1.10.287.130">
    <property type="match status" value="1"/>
</dbReference>
<dbReference type="InterPro" id="IPR004358">
    <property type="entry name" value="Sig_transdc_His_kin-like_C"/>
</dbReference>
<dbReference type="SMART" id="SM00086">
    <property type="entry name" value="PAC"/>
    <property type="match status" value="1"/>
</dbReference>
<evidence type="ECO:0000313" key="12">
    <source>
        <dbReference type="EMBL" id="GLS62169.1"/>
    </source>
</evidence>
<dbReference type="InterPro" id="IPR003661">
    <property type="entry name" value="HisK_dim/P_dom"/>
</dbReference>
<dbReference type="InterPro" id="IPR005467">
    <property type="entry name" value="His_kinase_dom"/>
</dbReference>
<dbReference type="SUPFAM" id="SSF55781">
    <property type="entry name" value="GAF domain-like"/>
    <property type="match status" value="2"/>
</dbReference>
<reference evidence="12" key="1">
    <citation type="journal article" date="2014" name="Int. J. Syst. Evol. Microbiol.">
        <title>Complete genome of a new Firmicutes species belonging to the dominant human colonic microbiota ('Ruminococcus bicirculans') reveals two chromosomes and a selective capacity to utilize plant glucans.</title>
        <authorList>
            <consortium name="NISC Comparative Sequencing Program"/>
            <person name="Wegmann U."/>
            <person name="Louis P."/>
            <person name="Goesmann A."/>
            <person name="Henrissat B."/>
            <person name="Duncan S.H."/>
            <person name="Flint H.J."/>
        </authorList>
    </citation>
    <scope>NUCLEOTIDE SEQUENCE</scope>
    <source>
        <strain evidence="12">NBRC 107715</strain>
    </source>
</reference>
<dbReference type="CDD" id="cd16919">
    <property type="entry name" value="HATPase_CckA-like"/>
    <property type="match status" value="1"/>
</dbReference>
<dbReference type="Proteomes" id="UP000321960">
    <property type="component" value="Unassembled WGS sequence"/>
</dbReference>
<evidence type="ECO:0000259" key="8">
    <source>
        <dbReference type="PROSITE" id="PS50109"/>
    </source>
</evidence>